<sequence>MIAYFSFQPGIGGHFFLRLLLWRWGLAKKPQSNSYWN</sequence>
<protein>
    <submittedName>
        <fullName evidence="1">Uncharacterized protein</fullName>
    </submittedName>
</protein>
<feature type="non-terminal residue" evidence="1">
    <location>
        <position position="37"/>
    </location>
</feature>
<name>A0A382GFB3_9ZZZZ</name>
<gene>
    <name evidence="1" type="ORF">METZ01_LOCUS225735</name>
</gene>
<reference evidence="1" key="1">
    <citation type="submission" date="2018-05" db="EMBL/GenBank/DDBJ databases">
        <authorList>
            <person name="Lanie J.A."/>
            <person name="Ng W.-L."/>
            <person name="Kazmierczak K.M."/>
            <person name="Andrzejewski T.M."/>
            <person name="Davidsen T.M."/>
            <person name="Wayne K.J."/>
            <person name="Tettelin H."/>
            <person name="Glass J.I."/>
            <person name="Rusch D."/>
            <person name="Podicherti R."/>
            <person name="Tsui H.-C.T."/>
            <person name="Winkler M.E."/>
        </authorList>
    </citation>
    <scope>NUCLEOTIDE SEQUENCE</scope>
</reference>
<dbReference type="EMBL" id="UINC01054775">
    <property type="protein sequence ID" value="SVB72881.1"/>
    <property type="molecule type" value="Genomic_DNA"/>
</dbReference>
<organism evidence="1">
    <name type="scientific">marine metagenome</name>
    <dbReference type="NCBI Taxonomy" id="408172"/>
    <lineage>
        <taxon>unclassified sequences</taxon>
        <taxon>metagenomes</taxon>
        <taxon>ecological metagenomes</taxon>
    </lineage>
</organism>
<proteinExistence type="predicted"/>
<accession>A0A382GFB3</accession>
<dbReference type="AlphaFoldDB" id="A0A382GFB3"/>
<evidence type="ECO:0000313" key="1">
    <source>
        <dbReference type="EMBL" id="SVB72881.1"/>
    </source>
</evidence>